<dbReference type="GO" id="GO:0005635">
    <property type="term" value="C:nuclear envelope"/>
    <property type="evidence" value="ECO:0007669"/>
    <property type="project" value="TreeGrafter"/>
</dbReference>
<dbReference type="AlphaFoldDB" id="A0A7J0DLL0"/>
<feature type="compositionally biased region" description="Low complexity" evidence="1">
    <location>
        <begin position="1"/>
        <end position="11"/>
    </location>
</feature>
<feature type="compositionally biased region" description="Basic and acidic residues" evidence="1">
    <location>
        <begin position="705"/>
        <end position="715"/>
    </location>
</feature>
<feature type="region of interest" description="Disordered" evidence="1">
    <location>
        <begin position="1"/>
        <end position="48"/>
    </location>
</feature>
<feature type="region of interest" description="Disordered" evidence="1">
    <location>
        <begin position="88"/>
        <end position="138"/>
    </location>
</feature>
<dbReference type="OrthoDB" id="653468at2759"/>
<reference evidence="3" key="1">
    <citation type="submission" date="2019-07" db="EMBL/GenBank/DDBJ databases">
        <title>De Novo Assembly of kiwifruit Actinidia rufa.</title>
        <authorList>
            <person name="Sugita-Konishi S."/>
            <person name="Sato K."/>
            <person name="Mori E."/>
            <person name="Abe Y."/>
            <person name="Kisaki G."/>
            <person name="Hamano K."/>
            <person name="Suezawa K."/>
            <person name="Otani M."/>
            <person name="Fukuda T."/>
            <person name="Manabe T."/>
            <person name="Gomi K."/>
            <person name="Tabuchi M."/>
            <person name="Akimitsu K."/>
            <person name="Kataoka I."/>
        </authorList>
    </citation>
    <scope>NUCLEOTIDE SEQUENCE [LARGE SCALE GENOMIC DNA]</scope>
    <source>
        <strain evidence="3">cv. Fuchu</strain>
    </source>
</reference>
<evidence type="ECO:0000313" key="2">
    <source>
        <dbReference type="EMBL" id="GFS37763.1"/>
    </source>
</evidence>
<evidence type="ECO:0000313" key="3">
    <source>
        <dbReference type="Proteomes" id="UP000585474"/>
    </source>
</evidence>
<dbReference type="EMBL" id="BJWL01000291">
    <property type="protein sequence ID" value="GFS37763.1"/>
    <property type="molecule type" value="Genomic_DNA"/>
</dbReference>
<dbReference type="GO" id="GO:0071763">
    <property type="term" value="P:nuclear membrane organization"/>
    <property type="evidence" value="ECO:0007669"/>
    <property type="project" value="TreeGrafter"/>
</dbReference>
<feature type="compositionally biased region" description="Polar residues" evidence="1">
    <location>
        <begin position="1148"/>
        <end position="1164"/>
    </location>
</feature>
<keyword evidence="3" id="KW-1185">Reference proteome</keyword>
<dbReference type="PANTHER" id="PTHR33416:SF20">
    <property type="entry name" value="NUCLEAR PORE COMPLEX PROTEIN NUP1"/>
    <property type="match status" value="1"/>
</dbReference>
<feature type="compositionally biased region" description="Basic residues" evidence="1">
    <location>
        <begin position="88"/>
        <end position="99"/>
    </location>
</feature>
<evidence type="ECO:0000256" key="1">
    <source>
        <dbReference type="SAM" id="MobiDB-lite"/>
    </source>
</evidence>
<gene>
    <name evidence="2" type="ORF">Acr_00g0053800</name>
</gene>
<feature type="compositionally biased region" description="Basic residues" evidence="1">
    <location>
        <begin position="1188"/>
        <end position="1200"/>
    </location>
</feature>
<name>A0A7J0DLL0_9ERIC</name>
<feature type="compositionally biased region" description="Basic and acidic residues" evidence="1">
    <location>
        <begin position="100"/>
        <end position="117"/>
    </location>
</feature>
<feature type="compositionally biased region" description="Low complexity" evidence="1">
    <location>
        <begin position="1165"/>
        <end position="1181"/>
    </location>
</feature>
<protein>
    <submittedName>
        <fullName evidence="2">Nuclear pore complex protein</fullName>
    </submittedName>
</protein>
<proteinExistence type="predicted"/>
<accession>A0A7J0DLL0</accession>
<dbReference type="Proteomes" id="UP000585474">
    <property type="component" value="Unassembled WGS sequence"/>
</dbReference>
<feature type="region of interest" description="Disordered" evidence="1">
    <location>
        <begin position="632"/>
        <end position="652"/>
    </location>
</feature>
<feature type="region of interest" description="Disordered" evidence="1">
    <location>
        <begin position="675"/>
        <end position="715"/>
    </location>
</feature>
<sequence length="1200" mass="126179">MGTTAAGEGTSYEGGGGAGGKFRKRPFRKPQATPYDRPPTAFRNPRTDGWLSKIVDPASKLISATAHLFFSSRSPASALLRRHHRHRHRHRQFSAHHRKANQESRETFHEAVPDHPPEVQGPSINDDEKVTNSLSSSGLSELEQMLKQKTFTRAEIDRLTELLQSRSDDLHNGVVGKRTEANLIQPVSAIVRRVEVASSPVQENRIEKHLESRRFHGSISTPVVSSQVLEEDVAAPAELAKAYMGKSAVVSLVQKPALRAGVPENGFITPRSQGRSAIYSMARTPYSSVHPTATPKATSTMYDGGYGLSVSSSSSRFGWGMMDNIVLILNNWPLNVGVLSWKIILDLRGTGIGPDATPYPISSPQKLPSFDESKHKISKTVGENDSNGMPGTSYTLVPSRSTEMATKILQQLEKLVPKEKSSEGKVAAAKEKSQNKLTPNMVGGQSLRILEAVDSSKILHNAEDSHKLKDTRNLSLPNAWDTSSQKKVEENAPKRVIISRDALAPAGIGNAIVSGKEAIPGVNTADAVSTQFPTQPSQKKWGFQMSAHEDFLELDDEMHSNKAASTLLAERKENLEVSVVEDRVVSSEAVLVDKTPSVSGIRTLAAPVFEKSTDFGTSDGTVVMASPQSTSAFDKTVTPKEPNAPPPLFSFSSKNVDDIPSLKFSSSSSVSEVLRSSAPLEPKPQSPNSLVDVASGGTDILPKSPELDKGDTKDMQKYGDTVGRSEIPVSSAIATSTSTSKIISFGASANSSNLRNGSLDSSPSIFSSPSPVLASSNFTNQTFTNSFTNVAAPTTATRTTDDSTAIVHASSSSPSTSATAPSFPVTSILKFGSTPVASPNSVSTVSTASSVETTDLKVKTAKETTFGNLTSLPFGSTSFAMASTGSSMFGFSASAASSSANNLSQSIFGSGNESSVSKQASPAGTGVAAVTQSMPIQFGSSAPSPTFGTSETTSFTFSSPLFGSSTSNPPIFGLSTSSSSLFVSSMPKVIASSFGASTSASSSETNSISSSGVTWQPPKPLIFGSNTASPSTVFFGASSISATTTNSAPTVFGSSTGASSGSVFSFTSASATAASSQTQPVFGSSVPVFAAGNSDQMNMEDGMSEDPVQASNPTFPMFGQPPNPFSHPSSSFMFGLTAPSTGPPFQLDGQQNQSTPQNPPAFQTSNSSGFSAGGSFSLGSAGDDKANRRIVRVKHKVRRK</sequence>
<feature type="region of interest" description="Disordered" evidence="1">
    <location>
        <begin position="1139"/>
        <end position="1200"/>
    </location>
</feature>
<organism evidence="2 3">
    <name type="scientific">Actinidia rufa</name>
    <dbReference type="NCBI Taxonomy" id="165716"/>
    <lineage>
        <taxon>Eukaryota</taxon>
        <taxon>Viridiplantae</taxon>
        <taxon>Streptophyta</taxon>
        <taxon>Embryophyta</taxon>
        <taxon>Tracheophyta</taxon>
        <taxon>Spermatophyta</taxon>
        <taxon>Magnoliopsida</taxon>
        <taxon>eudicotyledons</taxon>
        <taxon>Gunneridae</taxon>
        <taxon>Pentapetalae</taxon>
        <taxon>asterids</taxon>
        <taxon>Ericales</taxon>
        <taxon>Actinidiaceae</taxon>
        <taxon>Actinidia</taxon>
    </lineage>
</organism>
<comment type="caution">
    <text evidence="2">The sequence shown here is derived from an EMBL/GenBank/DDBJ whole genome shotgun (WGS) entry which is preliminary data.</text>
</comment>
<dbReference type="PANTHER" id="PTHR33416">
    <property type="entry name" value="NUCLEAR PORE COMPLEX PROTEIN NUP1"/>
    <property type="match status" value="1"/>
</dbReference>